<dbReference type="GO" id="GO:0032977">
    <property type="term" value="F:membrane insertase activity"/>
    <property type="evidence" value="ECO:0007669"/>
    <property type="project" value="InterPro"/>
</dbReference>
<keyword evidence="3 6" id="KW-1133">Transmembrane helix</keyword>
<evidence type="ECO:0000256" key="1">
    <source>
        <dbReference type="ARBA" id="ARBA00004141"/>
    </source>
</evidence>
<feature type="domain" description="Membrane insertase YidC/Oxa/ALB C-terminal" evidence="7">
    <location>
        <begin position="181"/>
        <end position="396"/>
    </location>
</feature>
<feature type="transmembrane region" description="Helical" evidence="6">
    <location>
        <begin position="271"/>
        <end position="291"/>
    </location>
</feature>
<keyword evidence="2 5" id="KW-0812">Transmembrane</keyword>
<sequence length="434" mass="49582">MEFVFIKPLHCTRLLKNRTLLCRQCSGFEIKQKEFQYSQRLSKQLTIMLNKRERSLNFKVNNLSFAKTLPIINRRQKAFPVQTKMVGNQNHTNFLWSSMQKACSIRSSHNILVKSFSTSTARSSLSDTDIAMSTSTTVLPDSVSALIGSSPVNQLLFEEFPTICGAEIFLQYIHELTGLPWWSNILLTAFLMRAVLMLPLTIHVNHNQDKLRCLAPEIKEKAQIIKNEVKKSMTQFGWDKKRAMKEYDIHVKKLLRGLYTRDNCHPMKNTAIFWLQTPLFLSISYGLRNIVTRAQNPDMENDAEFIGLANEGFAWFADLTSVDATWILPVTVGLVTLFNIEMAHLGVPTVTTYRKWLTIALRSSCLLFIVISASVPSAMALYWASSGTLAVMQNLLFEFSPFRRTFKLPKSTTESNNPLRSLAQRAKAKYFDKQ</sequence>
<dbReference type="GO" id="GO:0005743">
    <property type="term" value="C:mitochondrial inner membrane"/>
    <property type="evidence" value="ECO:0007669"/>
    <property type="project" value="TreeGrafter"/>
</dbReference>
<name>A0AAV2H1E7_LYMST</name>
<dbReference type="InterPro" id="IPR028055">
    <property type="entry name" value="YidC/Oxa/ALB_C"/>
</dbReference>
<gene>
    <name evidence="8" type="ORF">GSLYS_00001664001</name>
</gene>
<comment type="similarity">
    <text evidence="5">Belongs to the OXA1/ALB3/YidC family.</text>
</comment>
<feature type="transmembrane region" description="Helical" evidence="6">
    <location>
        <begin position="356"/>
        <end position="374"/>
    </location>
</feature>
<keyword evidence="4 6" id="KW-0472">Membrane</keyword>
<accession>A0AAV2H1E7</accession>
<dbReference type="AlphaFoldDB" id="A0AAV2H1E7"/>
<dbReference type="CDD" id="cd20069">
    <property type="entry name" value="5TM_Oxa1-like"/>
    <property type="match status" value="1"/>
</dbReference>
<proteinExistence type="inferred from homology"/>
<evidence type="ECO:0000259" key="7">
    <source>
        <dbReference type="Pfam" id="PF02096"/>
    </source>
</evidence>
<dbReference type="Pfam" id="PF02096">
    <property type="entry name" value="60KD_IMP"/>
    <property type="match status" value="1"/>
</dbReference>
<dbReference type="Proteomes" id="UP001497497">
    <property type="component" value="Unassembled WGS sequence"/>
</dbReference>
<evidence type="ECO:0000256" key="3">
    <source>
        <dbReference type="ARBA" id="ARBA00022989"/>
    </source>
</evidence>
<reference evidence="8 9" key="1">
    <citation type="submission" date="2024-04" db="EMBL/GenBank/DDBJ databases">
        <authorList>
            <consortium name="Genoscope - CEA"/>
            <person name="William W."/>
        </authorList>
    </citation>
    <scope>NUCLEOTIDE SEQUENCE [LARGE SCALE GENOMIC DNA]</scope>
</reference>
<dbReference type="EMBL" id="CAXITT010000018">
    <property type="protein sequence ID" value="CAL1527487.1"/>
    <property type="molecule type" value="Genomic_DNA"/>
</dbReference>
<keyword evidence="9" id="KW-1185">Reference proteome</keyword>
<evidence type="ECO:0000256" key="4">
    <source>
        <dbReference type="ARBA" id="ARBA00023136"/>
    </source>
</evidence>
<dbReference type="GO" id="GO:0033617">
    <property type="term" value="P:mitochondrial respiratory chain complex IV assembly"/>
    <property type="evidence" value="ECO:0007669"/>
    <property type="project" value="TreeGrafter"/>
</dbReference>
<dbReference type="InterPro" id="IPR001708">
    <property type="entry name" value="YidC/ALB3/OXA1/COX18"/>
</dbReference>
<feature type="transmembrane region" description="Helical" evidence="6">
    <location>
        <begin position="181"/>
        <end position="202"/>
    </location>
</feature>
<evidence type="ECO:0000256" key="6">
    <source>
        <dbReference type="SAM" id="Phobius"/>
    </source>
</evidence>
<organism evidence="8 9">
    <name type="scientific">Lymnaea stagnalis</name>
    <name type="common">Great pond snail</name>
    <name type="synonym">Helix stagnalis</name>
    <dbReference type="NCBI Taxonomy" id="6523"/>
    <lineage>
        <taxon>Eukaryota</taxon>
        <taxon>Metazoa</taxon>
        <taxon>Spiralia</taxon>
        <taxon>Lophotrochozoa</taxon>
        <taxon>Mollusca</taxon>
        <taxon>Gastropoda</taxon>
        <taxon>Heterobranchia</taxon>
        <taxon>Euthyneura</taxon>
        <taxon>Panpulmonata</taxon>
        <taxon>Hygrophila</taxon>
        <taxon>Lymnaeoidea</taxon>
        <taxon>Lymnaeidae</taxon>
        <taxon>Lymnaea</taxon>
    </lineage>
</organism>
<evidence type="ECO:0000313" key="8">
    <source>
        <dbReference type="EMBL" id="CAL1527487.1"/>
    </source>
</evidence>
<protein>
    <recommendedName>
        <fullName evidence="7">Membrane insertase YidC/Oxa/ALB C-terminal domain-containing protein</fullName>
    </recommendedName>
</protein>
<evidence type="ECO:0000313" key="9">
    <source>
        <dbReference type="Proteomes" id="UP001497497"/>
    </source>
</evidence>
<dbReference type="PANTHER" id="PTHR12428">
    <property type="entry name" value="OXA1"/>
    <property type="match status" value="1"/>
</dbReference>
<dbReference type="PANTHER" id="PTHR12428:SF65">
    <property type="entry name" value="CYTOCHROME C OXIDASE ASSEMBLY PROTEIN COX18, MITOCHONDRIAL"/>
    <property type="match status" value="1"/>
</dbReference>
<evidence type="ECO:0000256" key="2">
    <source>
        <dbReference type="ARBA" id="ARBA00022692"/>
    </source>
</evidence>
<evidence type="ECO:0000256" key="5">
    <source>
        <dbReference type="RuleBase" id="RU003945"/>
    </source>
</evidence>
<comment type="subcellular location">
    <subcellularLocation>
        <location evidence="1 5">Membrane</location>
        <topology evidence="1 5">Multi-pass membrane protein</topology>
    </subcellularLocation>
</comment>
<feature type="transmembrane region" description="Helical" evidence="6">
    <location>
        <begin position="326"/>
        <end position="344"/>
    </location>
</feature>
<comment type="caution">
    <text evidence="8">The sequence shown here is derived from an EMBL/GenBank/DDBJ whole genome shotgun (WGS) entry which is preliminary data.</text>
</comment>
<dbReference type="GO" id="GO:0032979">
    <property type="term" value="P:protein insertion into mitochondrial inner membrane from matrix"/>
    <property type="evidence" value="ECO:0007669"/>
    <property type="project" value="TreeGrafter"/>
</dbReference>